<reference evidence="1" key="1">
    <citation type="submission" date="2020-01" db="EMBL/GenBank/DDBJ databases">
        <title>Development of genomics and gene disruption for Polysphondylium violaceum indicates a role for the polyketide synthase stlB in stalk morphogenesis.</title>
        <authorList>
            <person name="Narita B."/>
            <person name="Kawabe Y."/>
            <person name="Kin K."/>
            <person name="Saito T."/>
            <person name="Gibbs R."/>
            <person name="Kuspa A."/>
            <person name="Muzny D."/>
            <person name="Queller D."/>
            <person name="Richards S."/>
            <person name="Strassman J."/>
            <person name="Sucgang R."/>
            <person name="Worley K."/>
            <person name="Schaap P."/>
        </authorList>
    </citation>
    <scope>NUCLEOTIDE SEQUENCE</scope>
    <source>
        <strain evidence="1">QSvi11</strain>
    </source>
</reference>
<keyword evidence="2" id="KW-1185">Reference proteome</keyword>
<proteinExistence type="predicted"/>
<dbReference type="EMBL" id="AJWJ01000527">
    <property type="protein sequence ID" value="KAF2070192.1"/>
    <property type="molecule type" value="Genomic_DNA"/>
</dbReference>
<protein>
    <submittedName>
        <fullName evidence="1">Uncharacterized protein</fullName>
    </submittedName>
</protein>
<name>A0A8J4PNF5_9MYCE</name>
<evidence type="ECO:0000313" key="2">
    <source>
        <dbReference type="Proteomes" id="UP000695562"/>
    </source>
</evidence>
<sequence>MDADISNFIIANFQDPEDAAILLDFMFSNNQYLSFCHGHLQHQAVLLNILKKKLLAIKQQTSSAPSYINSNSNLYIHDVRADININNSFNSNGSNVPIDIYNPILIQLIQHLIEKIQQLKNLKVPTQ</sequence>
<gene>
    <name evidence="1" type="ORF">CYY_008482</name>
</gene>
<accession>A0A8J4PNF5</accession>
<comment type="caution">
    <text evidence="1">The sequence shown here is derived from an EMBL/GenBank/DDBJ whole genome shotgun (WGS) entry which is preliminary data.</text>
</comment>
<organism evidence="1 2">
    <name type="scientific">Polysphondylium violaceum</name>
    <dbReference type="NCBI Taxonomy" id="133409"/>
    <lineage>
        <taxon>Eukaryota</taxon>
        <taxon>Amoebozoa</taxon>
        <taxon>Evosea</taxon>
        <taxon>Eumycetozoa</taxon>
        <taxon>Dictyostelia</taxon>
        <taxon>Dictyosteliales</taxon>
        <taxon>Dictyosteliaceae</taxon>
        <taxon>Polysphondylium</taxon>
    </lineage>
</organism>
<dbReference type="AlphaFoldDB" id="A0A8J4PNF5"/>
<evidence type="ECO:0000313" key="1">
    <source>
        <dbReference type="EMBL" id="KAF2070192.1"/>
    </source>
</evidence>
<dbReference type="Proteomes" id="UP000695562">
    <property type="component" value="Unassembled WGS sequence"/>
</dbReference>